<dbReference type="Proteomes" id="UP001060215">
    <property type="component" value="Chromosome 4"/>
</dbReference>
<accession>A0ACC0HNI6</accession>
<evidence type="ECO:0000313" key="1">
    <source>
        <dbReference type="EMBL" id="KAI8013626.1"/>
    </source>
</evidence>
<protein>
    <submittedName>
        <fullName evidence="1">Fasciclin-like arabinogalactan protein 11</fullName>
    </submittedName>
</protein>
<comment type="caution">
    <text evidence="1">The sequence shown here is derived from an EMBL/GenBank/DDBJ whole genome shotgun (WGS) entry which is preliminary data.</text>
</comment>
<name>A0ACC0HNI6_9ERIC</name>
<gene>
    <name evidence="1" type="ORF">LOK49_LG05G00691</name>
</gene>
<evidence type="ECO:0000313" key="2">
    <source>
        <dbReference type="Proteomes" id="UP001060215"/>
    </source>
</evidence>
<dbReference type="EMBL" id="CM045761">
    <property type="protein sequence ID" value="KAI8013626.1"/>
    <property type="molecule type" value="Genomic_DNA"/>
</dbReference>
<proteinExistence type="predicted"/>
<sequence>MSNHLLLTLLLISLLHTTTSLSQSPAPSPAPSGPPNVIAILKKAGHFTKFIRLLKRTQMDGRIFSLLNSSNHQLTIFAPTDQAFADLPSDTIKSLTYQQRIQLVQFHVLNSLLSYSEFQTVSNPLSTQAGDNSGYHFPLNVTMTENQVNITTGMVNASVSGTVYSDDQLAVYEVDHVLLPLRFYVSPPPAPAPPVKTVEAPAPEVSTDIKASGGVRVIGYGVSGRMWFVAGCVVGVFCFCV</sequence>
<organism evidence="1 2">
    <name type="scientific">Camellia lanceoleosa</name>
    <dbReference type="NCBI Taxonomy" id="1840588"/>
    <lineage>
        <taxon>Eukaryota</taxon>
        <taxon>Viridiplantae</taxon>
        <taxon>Streptophyta</taxon>
        <taxon>Embryophyta</taxon>
        <taxon>Tracheophyta</taxon>
        <taxon>Spermatophyta</taxon>
        <taxon>Magnoliopsida</taxon>
        <taxon>eudicotyledons</taxon>
        <taxon>Gunneridae</taxon>
        <taxon>Pentapetalae</taxon>
        <taxon>asterids</taxon>
        <taxon>Ericales</taxon>
        <taxon>Theaceae</taxon>
        <taxon>Camellia</taxon>
    </lineage>
</organism>
<keyword evidence="2" id="KW-1185">Reference proteome</keyword>
<reference evidence="1 2" key="1">
    <citation type="journal article" date="2022" name="Plant J.">
        <title>Chromosome-level genome of Camellia lanceoleosa provides a valuable resource for understanding genome evolution and self-incompatibility.</title>
        <authorList>
            <person name="Gong W."/>
            <person name="Xiao S."/>
            <person name="Wang L."/>
            <person name="Liao Z."/>
            <person name="Chang Y."/>
            <person name="Mo W."/>
            <person name="Hu G."/>
            <person name="Li W."/>
            <person name="Zhao G."/>
            <person name="Zhu H."/>
            <person name="Hu X."/>
            <person name="Ji K."/>
            <person name="Xiang X."/>
            <person name="Song Q."/>
            <person name="Yuan D."/>
            <person name="Jin S."/>
            <person name="Zhang L."/>
        </authorList>
    </citation>
    <scope>NUCLEOTIDE SEQUENCE [LARGE SCALE GENOMIC DNA]</scope>
    <source>
        <strain evidence="1">SQ_2022a</strain>
    </source>
</reference>